<evidence type="ECO:0000313" key="2">
    <source>
        <dbReference type="EMBL" id="QWG02675.1"/>
    </source>
</evidence>
<feature type="transmembrane region" description="Helical" evidence="1">
    <location>
        <begin position="126"/>
        <end position="146"/>
    </location>
</feature>
<reference evidence="2 3" key="1">
    <citation type="submission" date="2021-05" db="EMBL/GenBank/DDBJ databases">
        <title>Comparative genomic studies on the polysaccharide-degrading batcterial strains of the Flammeovirga genus.</title>
        <authorList>
            <person name="Zewei F."/>
            <person name="Zheng Z."/>
            <person name="Yu L."/>
            <person name="Ruyue G."/>
            <person name="Yanhong M."/>
            <person name="Yuanyuan C."/>
            <person name="Jingyan G."/>
            <person name="Wenjun H."/>
        </authorList>
    </citation>
    <scope>NUCLEOTIDE SEQUENCE [LARGE SCALE GENOMIC DNA]</scope>
    <source>
        <strain evidence="2 3">NBRC:100898</strain>
    </source>
</reference>
<keyword evidence="1" id="KW-1133">Transmembrane helix</keyword>
<feature type="transmembrane region" description="Helical" evidence="1">
    <location>
        <begin position="96"/>
        <end position="114"/>
    </location>
</feature>
<dbReference type="RefSeq" id="WP_169666506.1">
    <property type="nucleotide sequence ID" value="NZ_CP076132.1"/>
</dbReference>
<keyword evidence="1" id="KW-0812">Transmembrane</keyword>
<protein>
    <submittedName>
        <fullName evidence="2">Uncharacterized protein</fullName>
    </submittedName>
</protein>
<sequence length="218" mass="24461">MPRQKFYLDTEKKEQLVVEFKPFFKNAKVTLNGNEILQFQDKKDVKSGGEYQIDNDRKLSIQLVRNKLMGTDELVVLVNNEPVKGSSSDPYYELKTAYSILFLLAGLNIFFGIIAEVTSMEILVNLGLGIGSIIVGAFYVALGYVIKVKRSMIALGVSIFFILLDVVLTIYFMPGKSIGGLIFKAFLSISLFRGFGAIKKIKQKEAEESNEESMHLNH</sequence>
<feature type="transmembrane region" description="Helical" evidence="1">
    <location>
        <begin position="178"/>
        <end position="195"/>
    </location>
</feature>
<evidence type="ECO:0000313" key="3">
    <source>
        <dbReference type="Proteomes" id="UP000678679"/>
    </source>
</evidence>
<keyword evidence="3" id="KW-1185">Reference proteome</keyword>
<dbReference type="AlphaFoldDB" id="A0AAX1N8X8"/>
<gene>
    <name evidence="2" type="ORF">KMW28_03610</name>
</gene>
<accession>A0AAX1N8X8</accession>
<feature type="transmembrane region" description="Helical" evidence="1">
    <location>
        <begin position="153"/>
        <end position="172"/>
    </location>
</feature>
<dbReference type="EMBL" id="CP076132">
    <property type="protein sequence ID" value="QWG02675.1"/>
    <property type="molecule type" value="Genomic_DNA"/>
</dbReference>
<proteinExistence type="predicted"/>
<keyword evidence="1" id="KW-0472">Membrane</keyword>
<evidence type="ECO:0000256" key="1">
    <source>
        <dbReference type="SAM" id="Phobius"/>
    </source>
</evidence>
<organism evidence="2 3">
    <name type="scientific">Flammeovirga yaeyamensis</name>
    <dbReference type="NCBI Taxonomy" id="367791"/>
    <lineage>
        <taxon>Bacteria</taxon>
        <taxon>Pseudomonadati</taxon>
        <taxon>Bacteroidota</taxon>
        <taxon>Cytophagia</taxon>
        <taxon>Cytophagales</taxon>
        <taxon>Flammeovirgaceae</taxon>
        <taxon>Flammeovirga</taxon>
    </lineage>
</organism>
<dbReference type="KEGG" id="fya:KMW28_03610"/>
<dbReference type="Proteomes" id="UP000678679">
    <property type="component" value="Chromosome 1"/>
</dbReference>
<name>A0AAX1N8X8_9BACT</name>